<comment type="caution">
    <text evidence="2">The sequence shown here is derived from an EMBL/GenBank/DDBJ whole genome shotgun (WGS) entry which is preliminary data.</text>
</comment>
<evidence type="ECO:0000313" key="3">
    <source>
        <dbReference type="Proteomes" id="UP000049495"/>
    </source>
</evidence>
<keyword evidence="1" id="KW-0812">Transmembrane</keyword>
<evidence type="ECO:0000256" key="1">
    <source>
        <dbReference type="SAM" id="Phobius"/>
    </source>
</evidence>
<dbReference type="AlphaFoldDB" id="A0A822N6K9"/>
<reference evidence="3" key="1">
    <citation type="submission" date="2014-06" db="EMBL/GenBank/DDBJ databases">
        <authorList>
            <person name="Le Roux Frederique"/>
        </authorList>
    </citation>
    <scope>NUCLEOTIDE SEQUENCE [LARGE SCALE GENOMIC DNA]</scope>
    <source>
        <strain evidence="3">J5-5</strain>
    </source>
</reference>
<dbReference type="EMBL" id="CCJV01000151">
    <property type="protein sequence ID" value="CDT70639.1"/>
    <property type="molecule type" value="Genomic_DNA"/>
</dbReference>
<accession>A0A822N6K9</accession>
<keyword evidence="1" id="KW-1133">Transmembrane helix</keyword>
<protein>
    <submittedName>
        <fullName evidence="2">Uncharacterized protein</fullName>
    </submittedName>
</protein>
<sequence length="75" mass="8495">MVLFAVWAEFKLFKLGAILNPRSDDGQTWEDLDHADILHKEFAVYLATFKIIAAMLAITGTLICGYGDLLHKHLY</sequence>
<evidence type="ECO:0000313" key="2">
    <source>
        <dbReference type="EMBL" id="CDT70639.1"/>
    </source>
</evidence>
<organism evidence="2 3">
    <name type="scientific">Vibrio crassostreae</name>
    <dbReference type="NCBI Taxonomy" id="246167"/>
    <lineage>
        <taxon>Bacteria</taxon>
        <taxon>Pseudomonadati</taxon>
        <taxon>Pseudomonadota</taxon>
        <taxon>Gammaproteobacteria</taxon>
        <taxon>Vibrionales</taxon>
        <taxon>Vibrionaceae</taxon>
        <taxon>Vibrio</taxon>
    </lineage>
</organism>
<dbReference type="Proteomes" id="UP000049495">
    <property type="component" value="Unassembled WGS sequence"/>
</dbReference>
<name>A0A822N6K9_9VIBR</name>
<feature type="transmembrane region" description="Helical" evidence="1">
    <location>
        <begin position="42"/>
        <end position="66"/>
    </location>
</feature>
<gene>
    <name evidence="2" type="ORF">VCR5J5_860004</name>
</gene>
<keyword evidence="1" id="KW-0472">Membrane</keyword>
<proteinExistence type="predicted"/>